<dbReference type="InterPro" id="IPR010656">
    <property type="entry name" value="DctM"/>
</dbReference>
<protein>
    <submittedName>
        <fullName evidence="9">C4-dicarboxylate ABC transporter permease</fullName>
    </submittedName>
</protein>
<feature type="transmembrane region" description="Helical" evidence="7">
    <location>
        <begin position="308"/>
        <end position="332"/>
    </location>
</feature>
<dbReference type="AlphaFoldDB" id="A0A2G6MR29"/>
<keyword evidence="5 7" id="KW-1133">Transmembrane helix</keyword>
<dbReference type="Proteomes" id="UP000231203">
    <property type="component" value="Unassembled WGS sequence"/>
</dbReference>
<proteinExistence type="predicted"/>
<sequence>MNPVLSGIIGITAMIIMFMTQMPVAFVMALVGFIGFSLMTSPDIGLVLLSRNIYETFASYDLTTIPLFILMGQLGFNSGISKRLYSAGYKFLGSVRGGLAMATVTACTAFGAVCGSSPATAATMATVGLPEMKRFNYDDALATGSVASGGGIGMIMPPSVVLIIYGILTEQSIGQLFVAGIFPALLVTLLFIGAVFVTCLVNQNAGPAGETFSWAERFKALWGLGETLIIFALVVGGIFYGFFTPTEAASVGALGVLIIAVLKRQLTWKGFVKSLMETLTTSCMVLMLITGAVIFGKFLAITRIPFEIASWVSGLNMAPALVIAVIIFIYFMGGCFMDALAFVTLTVPIFFPVIMELGYDPVWFGIIIVMVTEMGVITPPVGINVYVVYGVAQNVLSHNVALEKIFKGITPFLIALIIGIIILIAFPGIILFLPHLMYS</sequence>
<feature type="transmembrane region" description="Helical" evidence="7">
    <location>
        <begin position="412"/>
        <end position="433"/>
    </location>
</feature>
<evidence type="ECO:0000259" key="8">
    <source>
        <dbReference type="Pfam" id="PF06808"/>
    </source>
</evidence>
<gene>
    <name evidence="9" type="ORF">CSA25_05260</name>
</gene>
<comment type="caution">
    <text evidence="9">The sequence shown here is derived from an EMBL/GenBank/DDBJ whole genome shotgun (WGS) entry which is preliminary data.</text>
</comment>
<feature type="transmembrane region" description="Helical" evidence="7">
    <location>
        <begin position="221"/>
        <end position="242"/>
    </location>
</feature>
<evidence type="ECO:0000256" key="2">
    <source>
        <dbReference type="ARBA" id="ARBA00022475"/>
    </source>
</evidence>
<organism evidence="9 10">
    <name type="scientific">Desulfobacter postgatei</name>
    <dbReference type="NCBI Taxonomy" id="2293"/>
    <lineage>
        <taxon>Bacteria</taxon>
        <taxon>Pseudomonadati</taxon>
        <taxon>Thermodesulfobacteriota</taxon>
        <taxon>Desulfobacteria</taxon>
        <taxon>Desulfobacterales</taxon>
        <taxon>Desulfobacteraceae</taxon>
        <taxon>Desulfobacter</taxon>
    </lineage>
</organism>
<dbReference type="NCBIfam" id="TIGR00786">
    <property type="entry name" value="dctM"/>
    <property type="match status" value="1"/>
</dbReference>
<name>A0A2G6MR29_9BACT</name>
<feature type="transmembrane region" description="Helical" evidence="7">
    <location>
        <begin position="7"/>
        <end position="37"/>
    </location>
</feature>
<keyword evidence="3" id="KW-0997">Cell inner membrane</keyword>
<dbReference type="PIRSF" id="PIRSF006066">
    <property type="entry name" value="HI0050"/>
    <property type="match status" value="1"/>
</dbReference>
<reference evidence="9 10" key="1">
    <citation type="submission" date="2017-10" db="EMBL/GenBank/DDBJ databases">
        <title>Novel microbial diversity and functional potential in the marine mammal oral microbiome.</title>
        <authorList>
            <person name="Dudek N.K."/>
            <person name="Sun C.L."/>
            <person name="Burstein D."/>
            <person name="Kantor R.S."/>
            <person name="Aliaga Goltsman D.S."/>
            <person name="Bik E.M."/>
            <person name="Thomas B.C."/>
            <person name="Banfield J.F."/>
            <person name="Relman D.A."/>
        </authorList>
    </citation>
    <scope>NUCLEOTIDE SEQUENCE [LARGE SCALE GENOMIC DNA]</scope>
    <source>
        <strain evidence="9">DOLJORAL78_47_202</strain>
    </source>
</reference>
<evidence type="ECO:0000256" key="3">
    <source>
        <dbReference type="ARBA" id="ARBA00022519"/>
    </source>
</evidence>
<feature type="transmembrane region" description="Helical" evidence="7">
    <location>
        <begin position="278"/>
        <end position="302"/>
    </location>
</feature>
<feature type="transmembrane region" description="Helical" evidence="7">
    <location>
        <begin position="248"/>
        <end position="266"/>
    </location>
</feature>
<keyword evidence="4 7" id="KW-0812">Transmembrane</keyword>
<dbReference type="EMBL" id="PDTI01000045">
    <property type="protein sequence ID" value="PIE62420.1"/>
    <property type="molecule type" value="Genomic_DNA"/>
</dbReference>
<evidence type="ECO:0000313" key="9">
    <source>
        <dbReference type="EMBL" id="PIE62420.1"/>
    </source>
</evidence>
<feature type="domain" description="TRAP C4-dicarboxylate transport system permease DctM subunit" evidence="8">
    <location>
        <begin position="12"/>
        <end position="429"/>
    </location>
</feature>
<keyword evidence="2" id="KW-1003">Cell membrane</keyword>
<keyword evidence="6 7" id="KW-0472">Membrane</keyword>
<evidence type="ECO:0000256" key="1">
    <source>
        <dbReference type="ARBA" id="ARBA00004429"/>
    </source>
</evidence>
<dbReference type="PANTHER" id="PTHR33362">
    <property type="entry name" value="SIALIC ACID TRAP TRANSPORTER PERMEASE PROTEIN SIAT-RELATED"/>
    <property type="match status" value="1"/>
</dbReference>
<evidence type="ECO:0000256" key="6">
    <source>
        <dbReference type="ARBA" id="ARBA00023136"/>
    </source>
</evidence>
<feature type="transmembrane region" description="Helical" evidence="7">
    <location>
        <begin position="363"/>
        <end position="391"/>
    </location>
</feature>
<comment type="subcellular location">
    <subcellularLocation>
        <location evidence="1">Cell inner membrane</location>
        <topology evidence="1">Multi-pass membrane protein</topology>
    </subcellularLocation>
</comment>
<dbReference type="GO" id="GO:0022857">
    <property type="term" value="F:transmembrane transporter activity"/>
    <property type="evidence" value="ECO:0007669"/>
    <property type="project" value="TreeGrafter"/>
</dbReference>
<evidence type="ECO:0000256" key="5">
    <source>
        <dbReference type="ARBA" id="ARBA00022989"/>
    </source>
</evidence>
<feature type="transmembrane region" description="Helical" evidence="7">
    <location>
        <begin position="173"/>
        <end position="201"/>
    </location>
</feature>
<feature type="transmembrane region" description="Helical" evidence="7">
    <location>
        <begin position="57"/>
        <end position="76"/>
    </location>
</feature>
<accession>A0A2G6MR29</accession>
<evidence type="ECO:0000313" key="10">
    <source>
        <dbReference type="Proteomes" id="UP000231203"/>
    </source>
</evidence>
<feature type="transmembrane region" description="Helical" evidence="7">
    <location>
        <begin position="140"/>
        <end position="167"/>
    </location>
</feature>
<dbReference type="PANTHER" id="PTHR33362:SF5">
    <property type="entry name" value="C4-DICARBOXYLATE TRAP TRANSPORTER LARGE PERMEASE PROTEIN DCTM"/>
    <property type="match status" value="1"/>
</dbReference>
<dbReference type="InterPro" id="IPR004681">
    <property type="entry name" value="TRAP_DctM"/>
</dbReference>
<dbReference type="Pfam" id="PF06808">
    <property type="entry name" value="DctM"/>
    <property type="match status" value="1"/>
</dbReference>
<evidence type="ECO:0000256" key="7">
    <source>
        <dbReference type="SAM" id="Phobius"/>
    </source>
</evidence>
<evidence type="ECO:0000256" key="4">
    <source>
        <dbReference type="ARBA" id="ARBA00022692"/>
    </source>
</evidence>
<dbReference type="GO" id="GO:0005886">
    <property type="term" value="C:plasma membrane"/>
    <property type="evidence" value="ECO:0007669"/>
    <property type="project" value="UniProtKB-SubCell"/>
</dbReference>